<name>A0A8T2INA0_9PIPI</name>
<reference evidence="1" key="1">
    <citation type="thesis" date="2020" institute="ProQuest LLC" country="789 East Eisenhower Parkway, Ann Arbor, MI, USA">
        <title>Comparative Genomics and Chromosome Evolution.</title>
        <authorList>
            <person name="Mudd A.B."/>
        </authorList>
    </citation>
    <scope>NUCLEOTIDE SEQUENCE</scope>
    <source>
        <strain evidence="1">Female2</strain>
        <tissue evidence="1">Blood</tissue>
    </source>
</reference>
<proteinExistence type="predicted"/>
<comment type="caution">
    <text evidence="1">The sequence shown here is derived from an EMBL/GenBank/DDBJ whole genome shotgun (WGS) entry which is preliminary data.</text>
</comment>
<dbReference type="EMBL" id="JAACNH010000009">
    <property type="protein sequence ID" value="KAG8433273.1"/>
    <property type="molecule type" value="Genomic_DNA"/>
</dbReference>
<dbReference type="AlphaFoldDB" id="A0A8T2INA0"/>
<dbReference type="Proteomes" id="UP000812440">
    <property type="component" value="Chromosome 9"/>
</dbReference>
<organism evidence="1 2">
    <name type="scientific">Hymenochirus boettgeri</name>
    <name type="common">Congo dwarf clawed frog</name>
    <dbReference type="NCBI Taxonomy" id="247094"/>
    <lineage>
        <taxon>Eukaryota</taxon>
        <taxon>Metazoa</taxon>
        <taxon>Chordata</taxon>
        <taxon>Craniata</taxon>
        <taxon>Vertebrata</taxon>
        <taxon>Euteleostomi</taxon>
        <taxon>Amphibia</taxon>
        <taxon>Batrachia</taxon>
        <taxon>Anura</taxon>
        <taxon>Pipoidea</taxon>
        <taxon>Pipidae</taxon>
        <taxon>Pipinae</taxon>
        <taxon>Hymenochirus</taxon>
    </lineage>
</organism>
<gene>
    <name evidence="1" type="ORF">GDO86_017529</name>
</gene>
<sequence>MYSKTNWVMQSLGAYERPRGFRMWFGLLNKLVRTLLSLPRNGSKVVCNPLNEGKHSLFSFGGSQIV</sequence>
<keyword evidence="2" id="KW-1185">Reference proteome</keyword>
<evidence type="ECO:0000313" key="1">
    <source>
        <dbReference type="EMBL" id="KAG8433273.1"/>
    </source>
</evidence>
<evidence type="ECO:0000313" key="2">
    <source>
        <dbReference type="Proteomes" id="UP000812440"/>
    </source>
</evidence>
<accession>A0A8T2INA0</accession>
<protein>
    <submittedName>
        <fullName evidence="1">Uncharacterized protein</fullName>
    </submittedName>
</protein>